<dbReference type="Pfam" id="PF10523">
    <property type="entry name" value="BEN"/>
    <property type="match status" value="1"/>
</dbReference>
<dbReference type="InterPro" id="IPR018379">
    <property type="entry name" value="BEN_domain"/>
</dbReference>
<organism evidence="2 3">
    <name type="scientific">Brassicogethes aeneus</name>
    <name type="common">Rape pollen beetle</name>
    <name type="synonym">Meligethes aeneus</name>
    <dbReference type="NCBI Taxonomy" id="1431903"/>
    <lineage>
        <taxon>Eukaryota</taxon>
        <taxon>Metazoa</taxon>
        <taxon>Ecdysozoa</taxon>
        <taxon>Arthropoda</taxon>
        <taxon>Hexapoda</taxon>
        <taxon>Insecta</taxon>
        <taxon>Pterygota</taxon>
        <taxon>Neoptera</taxon>
        <taxon>Endopterygota</taxon>
        <taxon>Coleoptera</taxon>
        <taxon>Polyphaga</taxon>
        <taxon>Cucujiformia</taxon>
        <taxon>Nitidulidae</taxon>
        <taxon>Meligethinae</taxon>
        <taxon>Brassicogethes</taxon>
    </lineage>
</organism>
<accession>A0A9P0BFP2</accession>
<evidence type="ECO:0000313" key="3">
    <source>
        <dbReference type="Proteomes" id="UP001154078"/>
    </source>
</evidence>
<sequence length="307" mass="34478">MFLSCGKQKNDTRDISTNAKIMGQPAVGNYVTIALENGQYLAVRIMDISENLDYLNSKIDCYRIIPDSFLFNEDSTSRDSFSSEQSDCDVCTNEAQCKKPLSSSGESEGEKKPRETFVLSDVEEDSLGSSSLEEKENTIKAKKVGVSRKMQFPEEVIKGKDTVVVGPNGSRILRKNYESIDFKNYNKATRKLLSYFFPRDILASSSLSGRPSPAFLDVKKPLKQKLNPVIVADIIDCVRKKSNVPEKMVRQVITTKCADECKLKNNKKQKRRLNPVIVADIIDCVIKKSNVPEKMIRQVISTKCVHS</sequence>
<dbReference type="PROSITE" id="PS51457">
    <property type="entry name" value="BEN"/>
    <property type="match status" value="1"/>
</dbReference>
<evidence type="ECO:0000313" key="2">
    <source>
        <dbReference type="EMBL" id="CAH0564714.1"/>
    </source>
</evidence>
<dbReference type="AlphaFoldDB" id="A0A9P0BFP2"/>
<name>A0A9P0BFP2_BRAAE</name>
<reference evidence="2" key="1">
    <citation type="submission" date="2021-12" db="EMBL/GenBank/DDBJ databases">
        <authorList>
            <person name="King R."/>
        </authorList>
    </citation>
    <scope>NUCLEOTIDE SEQUENCE</scope>
</reference>
<protein>
    <recommendedName>
        <fullName evidence="1">BEN domain-containing protein</fullName>
    </recommendedName>
</protein>
<gene>
    <name evidence="2" type="ORF">MELIAE_LOCUS13192</name>
</gene>
<dbReference type="SMART" id="SM01025">
    <property type="entry name" value="BEN"/>
    <property type="match status" value="1"/>
</dbReference>
<dbReference type="Proteomes" id="UP001154078">
    <property type="component" value="Chromosome 9"/>
</dbReference>
<dbReference type="GO" id="GO:0003677">
    <property type="term" value="F:DNA binding"/>
    <property type="evidence" value="ECO:0007669"/>
    <property type="project" value="InterPro"/>
</dbReference>
<dbReference type="OrthoDB" id="8186171at2759"/>
<proteinExistence type="predicted"/>
<keyword evidence="3" id="KW-1185">Reference proteome</keyword>
<dbReference type="EMBL" id="OV121140">
    <property type="protein sequence ID" value="CAH0564714.1"/>
    <property type="molecule type" value="Genomic_DNA"/>
</dbReference>
<dbReference type="Gene3D" id="1.10.10.2590">
    <property type="entry name" value="BEN domain"/>
    <property type="match status" value="2"/>
</dbReference>
<evidence type="ECO:0000259" key="1">
    <source>
        <dbReference type="PROSITE" id="PS51457"/>
    </source>
</evidence>
<feature type="domain" description="BEN" evidence="1">
    <location>
        <begin position="167"/>
        <end position="264"/>
    </location>
</feature>